<feature type="non-terminal residue" evidence="2">
    <location>
        <position position="230"/>
    </location>
</feature>
<organism evidence="2 3">
    <name type="scientific">Cotesia glomerata</name>
    <name type="common">Lepidopteran parasitic wasp</name>
    <name type="synonym">Apanteles glomeratus</name>
    <dbReference type="NCBI Taxonomy" id="32391"/>
    <lineage>
        <taxon>Eukaryota</taxon>
        <taxon>Metazoa</taxon>
        <taxon>Ecdysozoa</taxon>
        <taxon>Arthropoda</taxon>
        <taxon>Hexapoda</taxon>
        <taxon>Insecta</taxon>
        <taxon>Pterygota</taxon>
        <taxon>Neoptera</taxon>
        <taxon>Endopterygota</taxon>
        <taxon>Hymenoptera</taxon>
        <taxon>Apocrita</taxon>
        <taxon>Ichneumonoidea</taxon>
        <taxon>Braconidae</taxon>
        <taxon>Microgastrinae</taxon>
        <taxon>Cotesia</taxon>
    </lineage>
</organism>
<feature type="compositionally biased region" description="Basic and acidic residues" evidence="1">
    <location>
        <begin position="77"/>
        <end position="99"/>
    </location>
</feature>
<accession>A0AAV7HTB4</accession>
<feature type="region of interest" description="Disordered" evidence="1">
    <location>
        <begin position="62"/>
        <end position="104"/>
    </location>
</feature>
<feature type="compositionally biased region" description="Low complexity" evidence="1">
    <location>
        <begin position="187"/>
        <end position="196"/>
    </location>
</feature>
<keyword evidence="3" id="KW-1185">Reference proteome</keyword>
<dbReference type="AlphaFoldDB" id="A0AAV7HTB4"/>
<feature type="region of interest" description="Disordered" evidence="1">
    <location>
        <begin position="182"/>
        <end position="230"/>
    </location>
</feature>
<protein>
    <submittedName>
        <fullName evidence="2">Uncharacterized protein</fullName>
    </submittedName>
</protein>
<evidence type="ECO:0000313" key="2">
    <source>
        <dbReference type="EMBL" id="KAH0534890.1"/>
    </source>
</evidence>
<sequence>MSGGAERVVDSDNHDPFRCEIQKSGSFDEKTSKRLRKLEDNIEDIISGLAIMRELISAQNAPASLPPETIAPNLEDADNRVNESEDTNVKDPEVSKDTEDSTAQVTPVNETVIQNENTPGSGNSHKAVAKESSISEEVEVPWELDADGLRIFGEDPVLKEPELVLHSSVTTRWKKYLSDGLTKEENNNCSSSSNSSKKTTDFQETIGLPEIEPISAATSALPESLVTKHN</sequence>
<feature type="region of interest" description="Disordered" evidence="1">
    <location>
        <begin position="1"/>
        <end position="32"/>
    </location>
</feature>
<gene>
    <name evidence="2" type="ORF">KQX54_009796</name>
</gene>
<feature type="compositionally biased region" description="Basic and acidic residues" evidence="1">
    <location>
        <begin position="7"/>
        <end position="32"/>
    </location>
</feature>
<dbReference type="Proteomes" id="UP000826195">
    <property type="component" value="Unassembled WGS sequence"/>
</dbReference>
<dbReference type="EMBL" id="JAHXZJ010002982">
    <property type="protein sequence ID" value="KAH0534890.1"/>
    <property type="molecule type" value="Genomic_DNA"/>
</dbReference>
<evidence type="ECO:0000256" key="1">
    <source>
        <dbReference type="SAM" id="MobiDB-lite"/>
    </source>
</evidence>
<evidence type="ECO:0000313" key="3">
    <source>
        <dbReference type="Proteomes" id="UP000826195"/>
    </source>
</evidence>
<proteinExistence type="predicted"/>
<name>A0AAV7HTB4_COTGL</name>
<comment type="caution">
    <text evidence="2">The sequence shown here is derived from an EMBL/GenBank/DDBJ whole genome shotgun (WGS) entry which is preliminary data.</text>
</comment>
<reference evidence="2 3" key="1">
    <citation type="journal article" date="2021" name="J. Hered.">
        <title>A chromosome-level genome assembly of the parasitoid wasp, Cotesia glomerata (Hymenoptera: Braconidae).</title>
        <authorList>
            <person name="Pinto B.J."/>
            <person name="Weis J.J."/>
            <person name="Gamble T."/>
            <person name="Ode P.J."/>
            <person name="Paul R."/>
            <person name="Zaspel J.M."/>
        </authorList>
    </citation>
    <scope>NUCLEOTIDE SEQUENCE [LARGE SCALE GENOMIC DNA]</scope>
    <source>
        <strain evidence="2">CgM1</strain>
    </source>
</reference>